<evidence type="ECO:0000313" key="3">
    <source>
        <dbReference type="EMBL" id="RRQ50067.1"/>
    </source>
</evidence>
<sequence length="287" mass="32813">MDKELIAYLNYLLCTKIERVSPISGGDISRAYLLESETEKFFCKINGGNKALVMFQAEKKGLQELLKTNTIAAPRSFQVEPYNEGAFFLMEYVESKTATSKEMALFGRQLALLHQTSNTRTFGWEEDNFIGSLYQSNKSHQDWTSFYVQERLLPQLKLAFEKGLLLKTDIPSEGKMDTMCSNLFPNIKPSLLHGDLWSGNFLISKDGIPFLIDPAIYYGHYEVDIAMTHLFGGFGDSFYNSYREIIPPEPGEEERKDIYQLYYLLVHLNLFGASYTAPVKRILSTCF</sequence>
<organism evidence="3 4">
    <name type="scientific">Maribacter algicola</name>
    <dbReference type="NCBI Taxonomy" id="2498892"/>
    <lineage>
        <taxon>Bacteria</taxon>
        <taxon>Pseudomonadati</taxon>
        <taxon>Bacteroidota</taxon>
        <taxon>Flavobacteriia</taxon>
        <taxon>Flavobacteriales</taxon>
        <taxon>Flavobacteriaceae</taxon>
        <taxon>Maribacter</taxon>
    </lineage>
</organism>
<protein>
    <submittedName>
        <fullName evidence="3">Fructosamine kinase</fullName>
    </submittedName>
</protein>
<keyword evidence="2 3" id="KW-0418">Kinase</keyword>
<reference evidence="4" key="1">
    <citation type="submission" date="2018-12" db="EMBL/GenBank/DDBJ databases">
        <title>Maribacter lutimaris sp. nov., isolated from marine sediment.</title>
        <authorList>
            <person name="Kim K.K."/>
        </authorList>
    </citation>
    <scope>NUCLEOTIDE SEQUENCE [LARGE SCALE GENOMIC DNA]</scope>
    <source>
        <strain evidence="4">PoM-212</strain>
    </source>
</reference>
<proteinExistence type="inferred from homology"/>
<evidence type="ECO:0000256" key="1">
    <source>
        <dbReference type="ARBA" id="ARBA00009460"/>
    </source>
</evidence>
<dbReference type="Proteomes" id="UP000286990">
    <property type="component" value="Unassembled WGS sequence"/>
</dbReference>
<dbReference type="Gene3D" id="3.90.1200.10">
    <property type="match status" value="1"/>
</dbReference>
<comment type="similarity">
    <text evidence="1 2">Belongs to the fructosamine kinase family.</text>
</comment>
<accession>A0A3R8PZS5</accession>
<dbReference type="RefSeq" id="WP_125221881.1">
    <property type="nucleotide sequence ID" value="NZ_QUSX01000001.1"/>
</dbReference>
<gene>
    <name evidence="3" type="ORF">DZC72_05695</name>
</gene>
<dbReference type="Gene3D" id="3.30.200.20">
    <property type="entry name" value="Phosphorylase Kinase, domain 1"/>
    <property type="match status" value="1"/>
</dbReference>
<keyword evidence="2" id="KW-0808">Transferase</keyword>
<dbReference type="PANTHER" id="PTHR12149">
    <property type="entry name" value="FRUCTOSAMINE 3 KINASE-RELATED PROTEIN"/>
    <property type="match status" value="1"/>
</dbReference>
<name>A0A3R8PZS5_9FLAO</name>
<keyword evidence="4" id="KW-1185">Reference proteome</keyword>
<dbReference type="EMBL" id="QUSX01000001">
    <property type="protein sequence ID" value="RRQ50067.1"/>
    <property type="molecule type" value="Genomic_DNA"/>
</dbReference>
<dbReference type="PIRSF" id="PIRSF006221">
    <property type="entry name" value="Ketosamine-3-kinase"/>
    <property type="match status" value="1"/>
</dbReference>
<comment type="caution">
    <text evidence="3">The sequence shown here is derived from an EMBL/GenBank/DDBJ whole genome shotgun (WGS) entry which is preliminary data.</text>
</comment>
<dbReference type="AlphaFoldDB" id="A0A3R8PZS5"/>
<dbReference type="PANTHER" id="PTHR12149:SF8">
    <property type="entry name" value="PROTEIN-RIBULOSAMINE 3-KINASE"/>
    <property type="match status" value="1"/>
</dbReference>
<evidence type="ECO:0000313" key="4">
    <source>
        <dbReference type="Proteomes" id="UP000286990"/>
    </source>
</evidence>
<dbReference type="SUPFAM" id="SSF56112">
    <property type="entry name" value="Protein kinase-like (PK-like)"/>
    <property type="match status" value="1"/>
</dbReference>
<dbReference type="InterPro" id="IPR016477">
    <property type="entry name" value="Fructo-/Ketosamine-3-kinase"/>
</dbReference>
<dbReference type="GO" id="GO:0016301">
    <property type="term" value="F:kinase activity"/>
    <property type="evidence" value="ECO:0007669"/>
    <property type="project" value="UniProtKB-UniRule"/>
</dbReference>
<dbReference type="InterPro" id="IPR011009">
    <property type="entry name" value="Kinase-like_dom_sf"/>
</dbReference>
<dbReference type="Pfam" id="PF03881">
    <property type="entry name" value="Fructosamin_kin"/>
    <property type="match status" value="1"/>
</dbReference>
<evidence type="ECO:0000256" key="2">
    <source>
        <dbReference type="PIRNR" id="PIRNR006221"/>
    </source>
</evidence>
<dbReference type="OrthoDB" id="5291879at2"/>